<reference evidence="3" key="1">
    <citation type="journal article" date="2015" name="J. Biotechnol.">
        <title>The structure of the Cyberlindnera jadinii genome and its relation to Candida utilis analyzed by the occurrence of single nucleotide polymorphisms.</title>
        <authorList>
            <person name="Rupp O."/>
            <person name="Brinkrolf K."/>
            <person name="Buerth C."/>
            <person name="Kunigo M."/>
            <person name="Schneider J."/>
            <person name="Jaenicke S."/>
            <person name="Goesmann A."/>
            <person name="Puehler A."/>
            <person name="Jaeger K.-E."/>
            <person name="Ernst J.F."/>
        </authorList>
    </citation>
    <scope>NUCLEOTIDE SEQUENCE [LARGE SCALE GENOMIC DNA]</scope>
    <source>
        <strain evidence="3">ATCC 18201 / CBS 1600 / BCRC 20928 / JCM 3617 / NBRC 0987 / NRRL Y-1542</strain>
    </source>
</reference>
<sequence length="615" mass="69301">MGVTRSHRLEDMKAAMDGSDDLSENFDQLSMGSEQKFVPDADDDQESSVSLKTASSIIGGSAVALEERDDEQSASDDEQYEINHTGQEITTEDLDNKSFKNEHKVFNFSLPFGGNPLSHLPSIKNLKGSLPIIGNNDADDYPLDAMLTREEIKNKLKRQISVSTEEEAYLYKNSHGIDSSRFRAMKRALTPSVNLSLPGEEKKKLESSVWDDIEGEVVILGGYRGSILRDRKTNKRVWIPFRAGFNIRKINLLIGPTDEDEAKAQEEIYSDDMMTHVGPVDISRKLKAKLTNGKTKVHTFGYDWRLSSDISSEQLYEFLKGLDCNKPGSDGKRKGAIVIAHSMGGLIAHHAMQKDPSLFRGLIYVGVPAMCPNILGPIRFGDSVLFSSKILTAEANFFMRSSFVFLPQDGRCFVDRKTHKHYNLDYFDPQSWVDYNLSPLVGRDRKKEEETKATKDDQNVRPRTPMSPIFEISEMKRSLSLSRSEPETYQTSFEDSFEYLKRTLKRTRKFLDELAYDETKNYPPLAIVYGNEVPTVRGCRVDGPQGIVEGDYDDFYYGPGDGVVHHKWLMPERRDFPVVAKLASPLGHISLMTDFPVMAEALSAVLAEEHVRAST</sequence>
<feature type="compositionally biased region" description="Basic and acidic residues" evidence="1">
    <location>
        <begin position="444"/>
        <end position="460"/>
    </location>
</feature>
<feature type="region of interest" description="Disordered" evidence="1">
    <location>
        <begin position="444"/>
        <end position="467"/>
    </location>
</feature>
<feature type="compositionally biased region" description="Polar residues" evidence="1">
    <location>
        <begin position="47"/>
        <end position="58"/>
    </location>
</feature>
<dbReference type="PANTHER" id="PTHR11440">
    <property type="entry name" value="LECITHIN-CHOLESTEROL ACYLTRANSFERASE-RELATED"/>
    <property type="match status" value="1"/>
</dbReference>
<dbReference type="Gene3D" id="3.40.50.1820">
    <property type="entry name" value="alpha/beta hydrolase"/>
    <property type="match status" value="1"/>
</dbReference>
<proteinExistence type="predicted"/>
<dbReference type="InterPro" id="IPR029058">
    <property type="entry name" value="AB_hydrolase_fold"/>
</dbReference>
<protein>
    <recommendedName>
        <fullName evidence="4">Alpha/beta-hydrolase</fullName>
    </recommendedName>
</protein>
<accession>A0A0H5C5F9</accession>
<evidence type="ECO:0000256" key="1">
    <source>
        <dbReference type="SAM" id="MobiDB-lite"/>
    </source>
</evidence>
<name>A0A0H5C5F9_CYBJN</name>
<evidence type="ECO:0000313" key="3">
    <source>
        <dbReference type="Proteomes" id="UP000038830"/>
    </source>
</evidence>
<dbReference type="EMBL" id="CDQK01000004">
    <property type="protein sequence ID" value="CEP23206.1"/>
    <property type="molecule type" value="Genomic_DNA"/>
</dbReference>
<dbReference type="Proteomes" id="UP000038830">
    <property type="component" value="Unassembled WGS sequence"/>
</dbReference>
<dbReference type="AlphaFoldDB" id="A0A0H5C5F9"/>
<evidence type="ECO:0000313" key="2">
    <source>
        <dbReference type="EMBL" id="CEP23206.1"/>
    </source>
</evidence>
<gene>
    <name evidence="2" type="ORF">BN1211_3739</name>
</gene>
<organism evidence="2 3">
    <name type="scientific">Cyberlindnera jadinii (strain ATCC 18201 / CBS 1600 / BCRC 20928 / JCM 3617 / NBRC 0987 / NRRL Y-1542)</name>
    <name type="common">Torula yeast</name>
    <name type="synonym">Candida utilis</name>
    <dbReference type="NCBI Taxonomy" id="983966"/>
    <lineage>
        <taxon>Eukaryota</taxon>
        <taxon>Fungi</taxon>
        <taxon>Dikarya</taxon>
        <taxon>Ascomycota</taxon>
        <taxon>Saccharomycotina</taxon>
        <taxon>Saccharomycetes</taxon>
        <taxon>Phaffomycetales</taxon>
        <taxon>Phaffomycetaceae</taxon>
        <taxon>Cyberlindnera</taxon>
    </lineage>
</organism>
<feature type="region of interest" description="Disordered" evidence="1">
    <location>
        <begin position="1"/>
        <end position="81"/>
    </location>
</feature>
<dbReference type="SUPFAM" id="SSF53474">
    <property type="entry name" value="alpha/beta-Hydrolases"/>
    <property type="match status" value="1"/>
</dbReference>
<feature type="compositionally biased region" description="Acidic residues" evidence="1">
    <location>
        <begin position="67"/>
        <end position="80"/>
    </location>
</feature>
<evidence type="ECO:0008006" key="4">
    <source>
        <dbReference type="Google" id="ProtNLM"/>
    </source>
</evidence>